<proteinExistence type="predicted"/>
<evidence type="ECO:0008006" key="3">
    <source>
        <dbReference type="Google" id="ProtNLM"/>
    </source>
</evidence>
<sequence>MQRHHLDTASGARLVGGEMLEWSDLATGVVAGAAGPLVDAVLRGERAAERVLLVGARAATLLDRVPELLATDVLVRGLSDARDLAGTSRLRSGIRVFTGSVERLDPEDRYDVLVCLDGPDGVVSPDSDGITPGGLLNLLGSWLAPGGLLVAAVQNELGLDRLLRLDPGAVRQDDAWHAASPGTSTRLPYEREVVGLLEAAGLSLEASWSGFPAADRLDLLVDPTRVGSAGSVVGALAARLQAGYFRDRPALADPHDLALRTFEGGLTPALASVWVVLARAGRPGGGDADLPPLLAAGEPGTQAWRAVTTLVADPAGWQLALAPEAGRHVVHERHVLRDLTVRPDPLAEGTTLDEALRAACRSGSLPQVRELVRRYAAWLTSQPVGEVGDQRFFLTPAQVVLADDGLYALDRSWHWTGPMDPEVAVLRGLRDFARALVRSGSDQPWRPDISPDDLAQTLAAMAGLPWTPALLDRIAAAEAEVETVLAGGDALAEARAHRANLESGQSQAGAVQGPSRGYREAVASEGRLAVALEERTGQVEWLEASLRSRDTKVSELERTVSHLRGSLSFRIGRVLTSPMRSVTGYLRRFVMSLVPPEYLRQARRLAQRLAKPE</sequence>
<evidence type="ECO:0000313" key="2">
    <source>
        <dbReference type="Proteomes" id="UP000317722"/>
    </source>
</evidence>
<dbReference type="SUPFAM" id="SSF53335">
    <property type="entry name" value="S-adenosyl-L-methionine-dependent methyltransferases"/>
    <property type="match status" value="1"/>
</dbReference>
<dbReference type="OrthoDB" id="3755682at2"/>
<dbReference type="Proteomes" id="UP000317722">
    <property type="component" value="Unassembled WGS sequence"/>
</dbReference>
<dbReference type="InterPro" id="IPR029063">
    <property type="entry name" value="SAM-dependent_MTases_sf"/>
</dbReference>
<keyword evidence="2" id="KW-1185">Reference proteome</keyword>
<dbReference type="EMBL" id="RCZM01000002">
    <property type="protein sequence ID" value="TPG18168.1"/>
    <property type="molecule type" value="Genomic_DNA"/>
</dbReference>
<dbReference type="RefSeq" id="WP_140738244.1">
    <property type="nucleotide sequence ID" value="NZ_RCZM01000002.1"/>
</dbReference>
<name>A0A502CZ41_9MICO</name>
<gene>
    <name evidence="1" type="ORF">EAH86_07190</name>
</gene>
<dbReference type="Gene3D" id="3.40.50.150">
    <property type="entry name" value="Vaccinia Virus protein VP39"/>
    <property type="match status" value="1"/>
</dbReference>
<evidence type="ECO:0000313" key="1">
    <source>
        <dbReference type="EMBL" id="TPG18168.1"/>
    </source>
</evidence>
<reference evidence="1 2" key="1">
    <citation type="journal article" date="2019" name="Environ. Microbiol.">
        <title>Species interactions and distinct microbial communities in high Arctic permafrost affected cryosols are associated with the CH4 and CO2 gas fluxes.</title>
        <authorList>
            <person name="Altshuler I."/>
            <person name="Hamel J."/>
            <person name="Turney S."/>
            <person name="Magnuson E."/>
            <person name="Levesque R."/>
            <person name="Greer C."/>
            <person name="Whyte L.G."/>
        </authorList>
    </citation>
    <scope>NUCLEOTIDE SEQUENCE [LARGE SCALE GENOMIC DNA]</scope>
    <source>
        <strain evidence="1 2">S9.3A</strain>
    </source>
</reference>
<protein>
    <recommendedName>
        <fullName evidence="3">Class I SAM-dependent methyltransferase</fullName>
    </recommendedName>
</protein>
<dbReference type="AlphaFoldDB" id="A0A502CZ41"/>
<organism evidence="1 2">
    <name type="scientific">Pedococcus bigeumensis</name>
    <dbReference type="NCBI Taxonomy" id="433644"/>
    <lineage>
        <taxon>Bacteria</taxon>
        <taxon>Bacillati</taxon>
        <taxon>Actinomycetota</taxon>
        <taxon>Actinomycetes</taxon>
        <taxon>Micrococcales</taxon>
        <taxon>Intrasporangiaceae</taxon>
        <taxon>Pedococcus</taxon>
    </lineage>
</organism>
<comment type="caution">
    <text evidence="1">The sequence shown here is derived from an EMBL/GenBank/DDBJ whole genome shotgun (WGS) entry which is preliminary data.</text>
</comment>
<accession>A0A502CZ41</accession>